<dbReference type="InterPro" id="IPR017896">
    <property type="entry name" value="4Fe4S_Fe-S-bd"/>
</dbReference>
<dbReference type="PANTHER" id="PTHR40447">
    <property type="entry name" value="ANAEROBIC SULFITE REDUCTASE SUBUNIT A"/>
    <property type="match status" value="1"/>
</dbReference>
<name>A0A6J7EDE1_9ZZZZ</name>
<dbReference type="Pfam" id="PF17179">
    <property type="entry name" value="Fer4_22"/>
    <property type="match status" value="1"/>
</dbReference>
<dbReference type="EMBL" id="CAFBLP010000028">
    <property type="protein sequence ID" value="CAB4878964.1"/>
    <property type="molecule type" value="Genomic_DNA"/>
</dbReference>
<reference evidence="2" key="1">
    <citation type="submission" date="2020-05" db="EMBL/GenBank/DDBJ databases">
        <authorList>
            <person name="Chiriac C."/>
            <person name="Salcher M."/>
            <person name="Ghai R."/>
            <person name="Kavagutti S V."/>
        </authorList>
    </citation>
    <scope>NUCLEOTIDE SEQUENCE</scope>
</reference>
<dbReference type="PROSITE" id="PS00198">
    <property type="entry name" value="4FE4S_FER_1"/>
    <property type="match status" value="2"/>
</dbReference>
<dbReference type="SUPFAM" id="SSF46548">
    <property type="entry name" value="alpha-helical ferredoxin"/>
    <property type="match status" value="1"/>
</dbReference>
<dbReference type="PROSITE" id="PS51379">
    <property type="entry name" value="4FE4S_FER_2"/>
    <property type="match status" value="2"/>
</dbReference>
<dbReference type="AlphaFoldDB" id="A0A6J7EDE1"/>
<evidence type="ECO:0000259" key="1">
    <source>
        <dbReference type="PROSITE" id="PS51379"/>
    </source>
</evidence>
<protein>
    <submittedName>
        <fullName evidence="2">Unannotated protein</fullName>
    </submittedName>
</protein>
<feature type="domain" description="4Fe-4S ferredoxin-type" evidence="1">
    <location>
        <begin position="254"/>
        <end position="286"/>
    </location>
</feature>
<feature type="domain" description="4Fe-4S ferredoxin-type" evidence="1">
    <location>
        <begin position="335"/>
        <end position="364"/>
    </location>
</feature>
<sequence>MSSDAVILDPRSGMQALIDALDTAGYRVLGPVLRDGVIVYDDVVSESAMPTGVRVEQGAGRWRVFQDARPERFSWTPGADSWKRFVFPARSEVLRIRRTDGSWTTGQPAAPDRPLALLGARDCEVRALGVLDTVMLGPNHPDARYAQRRADAFVVAVTCGEPSSTCWCTSMGGGPQPHDGFDLRITELSDHAGHRLLVQPGSDRGEQIMAVLPGSDAHNADIDSAAHVVQRSVDRLPVRLPGAELPALLAGSELHPHWDDVAARCLSCSNCTMVCPTCFCSSFSDHTSLDNDEAFRTQEWASCFQLDHSYLGGRPVRATTAQRYRQWLTHKLQTWTAQMGTTGCVGCGRCTTWCPAGIDIIEEARAVIGSQMVAARLQPVDVYVHPR</sequence>
<evidence type="ECO:0000313" key="2">
    <source>
        <dbReference type="EMBL" id="CAB4878964.1"/>
    </source>
</evidence>
<dbReference type="InterPro" id="IPR017900">
    <property type="entry name" value="4Fe4S_Fe_S_CS"/>
</dbReference>
<proteinExistence type="predicted"/>
<gene>
    <name evidence="2" type="ORF">UFOPK3376_01316</name>
</gene>
<accession>A0A6J7EDE1</accession>
<organism evidence="2">
    <name type="scientific">freshwater metagenome</name>
    <dbReference type="NCBI Taxonomy" id="449393"/>
    <lineage>
        <taxon>unclassified sequences</taxon>
        <taxon>metagenomes</taxon>
        <taxon>ecological metagenomes</taxon>
    </lineage>
</organism>
<dbReference type="PANTHER" id="PTHR40447:SF1">
    <property type="entry name" value="ANAEROBIC SULFITE REDUCTASE SUBUNIT A"/>
    <property type="match status" value="1"/>
</dbReference>